<dbReference type="InterPro" id="IPR011990">
    <property type="entry name" value="TPR-like_helical_dom_sf"/>
</dbReference>
<dbReference type="InterPro" id="IPR019734">
    <property type="entry name" value="TPR_rpt"/>
</dbReference>
<dbReference type="PANTHER" id="PTHR44858:SF1">
    <property type="entry name" value="UDP-N-ACETYLGLUCOSAMINE--PEPTIDE N-ACETYLGLUCOSAMINYLTRANSFERASE SPINDLY-RELATED"/>
    <property type="match status" value="1"/>
</dbReference>
<feature type="repeat" description="TPR" evidence="3">
    <location>
        <begin position="214"/>
        <end position="247"/>
    </location>
</feature>
<evidence type="ECO:0000256" key="1">
    <source>
        <dbReference type="ARBA" id="ARBA00022737"/>
    </source>
</evidence>
<name>A0ABT8S2V0_9BURK</name>
<protein>
    <submittedName>
        <fullName evidence="4">Tetratricopeptide repeat protein</fullName>
    </submittedName>
</protein>
<keyword evidence="5" id="KW-1185">Reference proteome</keyword>
<feature type="repeat" description="TPR" evidence="3">
    <location>
        <begin position="180"/>
        <end position="213"/>
    </location>
</feature>
<dbReference type="EMBL" id="JAUKVY010000008">
    <property type="protein sequence ID" value="MDO1533259.1"/>
    <property type="molecule type" value="Genomic_DNA"/>
</dbReference>
<evidence type="ECO:0000256" key="3">
    <source>
        <dbReference type="PROSITE-ProRule" id="PRU00339"/>
    </source>
</evidence>
<dbReference type="SUPFAM" id="SSF48452">
    <property type="entry name" value="TPR-like"/>
    <property type="match status" value="1"/>
</dbReference>
<evidence type="ECO:0000256" key="2">
    <source>
        <dbReference type="ARBA" id="ARBA00022803"/>
    </source>
</evidence>
<reference evidence="4" key="1">
    <citation type="submission" date="2023-06" db="EMBL/GenBank/DDBJ databases">
        <authorList>
            <person name="Jiang Y."/>
            <person name="Liu Q."/>
        </authorList>
    </citation>
    <scope>NUCLEOTIDE SEQUENCE</scope>
    <source>
        <strain evidence="4">CGMCC 1.12090</strain>
    </source>
</reference>
<evidence type="ECO:0000313" key="5">
    <source>
        <dbReference type="Proteomes" id="UP001169027"/>
    </source>
</evidence>
<dbReference type="Pfam" id="PF00515">
    <property type="entry name" value="TPR_1"/>
    <property type="match status" value="1"/>
</dbReference>
<accession>A0ABT8S2V0</accession>
<keyword evidence="2 3" id="KW-0802">TPR repeat</keyword>
<organism evidence="4 5">
    <name type="scientific">Variovorax ginsengisoli</name>
    <dbReference type="NCBI Taxonomy" id="363844"/>
    <lineage>
        <taxon>Bacteria</taxon>
        <taxon>Pseudomonadati</taxon>
        <taxon>Pseudomonadota</taxon>
        <taxon>Betaproteobacteria</taxon>
        <taxon>Burkholderiales</taxon>
        <taxon>Comamonadaceae</taxon>
        <taxon>Variovorax</taxon>
    </lineage>
</organism>
<dbReference type="Gene3D" id="1.10.1660.10">
    <property type="match status" value="1"/>
</dbReference>
<dbReference type="PROSITE" id="PS50005">
    <property type="entry name" value="TPR"/>
    <property type="match status" value="2"/>
</dbReference>
<dbReference type="Gene3D" id="1.25.40.10">
    <property type="entry name" value="Tetratricopeptide repeat domain"/>
    <property type="match status" value="1"/>
</dbReference>
<evidence type="ECO:0000313" key="4">
    <source>
        <dbReference type="EMBL" id="MDO1533259.1"/>
    </source>
</evidence>
<dbReference type="SMART" id="SM00028">
    <property type="entry name" value="TPR"/>
    <property type="match status" value="2"/>
</dbReference>
<gene>
    <name evidence="4" type="ORF">Q2T77_13250</name>
</gene>
<dbReference type="Pfam" id="PF13432">
    <property type="entry name" value="TPR_16"/>
    <property type="match status" value="1"/>
</dbReference>
<proteinExistence type="predicted"/>
<dbReference type="InterPro" id="IPR050498">
    <property type="entry name" value="Ycf3"/>
</dbReference>
<dbReference type="RefSeq" id="WP_286532996.1">
    <property type="nucleotide sequence ID" value="NZ_JAUJZH010000008.1"/>
</dbReference>
<comment type="caution">
    <text evidence="4">The sequence shown here is derived from an EMBL/GenBank/DDBJ whole genome shotgun (WGS) entry which is preliminary data.</text>
</comment>
<sequence length="280" mass="30701">MKPSPPPAPHTLRGIQEMLGLSRSAVARLIAHGFVSPSRGPRNEYRFSFRDVVLLRTAHKLQLADIPTRKIVRALQRLKGTLPAELPLSGLRITAVGSEVAVHERGSRWAAESGQLLMDFDVAAMSGTVAFVERGPAEAPALVQSSPETLFAQAEALEASDPAAAERAYRRLLEGAPAYADAYLNLGALLCESGRHAEAVALYDEALAQRPEVALLHFNRAVALEDLERYREALMAYDRCLTLDPGLGDAHFNAARLHDHLGDEKKAIRHFSAYRRLQDK</sequence>
<dbReference type="PROSITE" id="PS50293">
    <property type="entry name" value="TPR_REGION"/>
    <property type="match status" value="1"/>
</dbReference>
<dbReference type="PANTHER" id="PTHR44858">
    <property type="entry name" value="TETRATRICOPEPTIDE REPEAT PROTEIN 6"/>
    <property type="match status" value="1"/>
</dbReference>
<dbReference type="Proteomes" id="UP001169027">
    <property type="component" value="Unassembled WGS sequence"/>
</dbReference>
<keyword evidence="1" id="KW-0677">Repeat</keyword>